<accession>A0ABV3GJ01</accession>
<comment type="caution">
    <text evidence="1">The sequence shown here is derived from an EMBL/GenBank/DDBJ whole genome shotgun (WGS) entry which is preliminary data.</text>
</comment>
<evidence type="ECO:0000313" key="2">
    <source>
        <dbReference type="Proteomes" id="UP001551675"/>
    </source>
</evidence>
<dbReference type="InterPro" id="IPR046828">
    <property type="entry name" value="RepSA"/>
</dbReference>
<protein>
    <submittedName>
        <fullName evidence="1">Replication initiator</fullName>
    </submittedName>
</protein>
<dbReference type="RefSeq" id="WP_358136236.1">
    <property type="nucleotide sequence ID" value="NZ_JBFALK010000013.1"/>
</dbReference>
<dbReference type="Proteomes" id="UP001551675">
    <property type="component" value="Unassembled WGS sequence"/>
</dbReference>
<gene>
    <name evidence="1" type="ORF">AB0I59_23525</name>
</gene>
<dbReference type="Pfam" id="PF20199">
    <property type="entry name" value="RepSA"/>
    <property type="match status" value="1"/>
</dbReference>
<sequence length="168" mass="18340">MDPAPQRAEYFHHLPGGLRRRYRDLARLGGCVQPIRVRGEMSHVGADGIQRKVYSTRGEIGGVLLVACGNRRASRCPACAEVYRADTFHLIRAGLLGGDKGVPDSVREHPRALVTLTAPSFGPVHAHRTGRTGRLVGHSSTAVTELVYRKQIRPVLQGGAVVMDQIFK</sequence>
<proteinExistence type="predicted"/>
<evidence type="ECO:0000313" key="1">
    <source>
        <dbReference type="EMBL" id="MEV0971597.1"/>
    </source>
</evidence>
<dbReference type="EMBL" id="JBFALK010000013">
    <property type="protein sequence ID" value="MEV0971597.1"/>
    <property type="molecule type" value="Genomic_DNA"/>
</dbReference>
<reference evidence="1 2" key="1">
    <citation type="submission" date="2024-06" db="EMBL/GenBank/DDBJ databases">
        <title>The Natural Products Discovery Center: Release of the First 8490 Sequenced Strains for Exploring Actinobacteria Biosynthetic Diversity.</title>
        <authorList>
            <person name="Kalkreuter E."/>
            <person name="Kautsar S.A."/>
            <person name="Yang D."/>
            <person name="Bader C.D."/>
            <person name="Teijaro C.N."/>
            <person name="Fluegel L."/>
            <person name="Davis C.M."/>
            <person name="Simpson J.R."/>
            <person name="Lauterbach L."/>
            <person name="Steele A.D."/>
            <person name="Gui C."/>
            <person name="Meng S."/>
            <person name="Li G."/>
            <person name="Viehrig K."/>
            <person name="Ye F."/>
            <person name="Su P."/>
            <person name="Kiefer A.F."/>
            <person name="Nichols A."/>
            <person name="Cepeda A.J."/>
            <person name="Yan W."/>
            <person name="Fan B."/>
            <person name="Jiang Y."/>
            <person name="Adhikari A."/>
            <person name="Zheng C.-J."/>
            <person name="Schuster L."/>
            <person name="Cowan T.M."/>
            <person name="Smanski M.J."/>
            <person name="Chevrette M.G."/>
            <person name="De Carvalho L.P.S."/>
            <person name="Shen B."/>
        </authorList>
    </citation>
    <scope>NUCLEOTIDE SEQUENCE [LARGE SCALE GENOMIC DNA]</scope>
    <source>
        <strain evidence="1 2">NPDC050100</strain>
    </source>
</reference>
<keyword evidence="2" id="KW-1185">Reference proteome</keyword>
<name>A0ABV3GJ01_MICGL</name>
<organism evidence="1 2">
    <name type="scientific">Microtetraspora glauca</name>
    <dbReference type="NCBI Taxonomy" id="1996"/>
    <lineage>
        <taxon>Bacteria</taxon>
        <taxon>Bacillati</taxon>
        <taxon>Actinomycetota</taxon>
        <taxon>Actinomycetes</taxon>
        <taxon>Streptosporangiales</taxon>
        <taxon>Streptosporangiaceae</taxon>
        <taxon>Microtetraspora</taxon>
    </lineage>
</organism>